<reference evidence="8" key="1">
    <citation type="submission" date="2016-10" db="EMBL/GenBank/DDBJ databases">
        <authorList>
            <person name="Varghese N."/>
            <person name="Submissions S."/>
        </authorList>
    </citation>
    <scope>NUCLEOTIDE SEQUENCE [LARGE SCALE GENOMIC DNA]</scope>
    <source>
        <strain evidence="8">IBRC-M 10760</strain>
    </source>
</reference>
<dbReference type="Proteomes" id="UP000199076">
    <property type="component" value="Unassembled WGS sequence"/>
</dbReference>
<keyword evidence="4 6" id="KW-0472">Membrane</keyword>
<evidence type="ECO:0000256" key="1">
    <source>
        <dbReference type="ARBA" id="ARBA00004370"/>
    </source>
</evidence>
<evidence type="ECO:0000313" key="8">
    <source>
        <dbReference type="Proteomes" id="UP000199076"/>
    </source>
</evidence>
<feature type="transmembrane region" description="Helical" evidence="6">
    <location>
        <begin position="248"/>
        <end position="266"/>
    </location>
</feature>
<keyword evidence="3 6" id="KW-1133">Transmembrane helix</keyword>
<feature type="transmembrane region" description="Helical" evidence="6">
    <location>
        <begin position="146"/>
        <end position="163"/>
    </location>
</feature>
<feature type="transmembrane region" description="Helical" evidence="6">
    <location>
        <begin position="278"/>
        <end position="301"/>
    </location>
</feature>
<dbReference type="CDD" id="cd06530">
    <property type="entry name" value="S26_SPase_I"/>
    <property type="match status" value="1"/>
</dbReference>
<evidence type="ECO:0000256" key="4">
    <source>
        <dbReference type="ARBA" id="ARBA00023136"/>
    </source>
</evidence>
<feature type="compositionally biased region" description="Acidic residues" evidence="5">
    <location>
        <begin position="327"/>
        <end position="341"/>
    </location>
</feature>
<comment type="subcellular location">
    <subcellularLocation>
        <location evidence="1">Membrane</location>
    </subcellularLocation>
</comment>
<dbReference type="PRINTS" id="PR00728">
    <property type="entry name" value="SIGNALPTASE"/>
</dbReference>
<feature type="region of interest" description="Disordered" evidence="5">
    <location>
        <begin position="307"/>
        <end position="341"/>
    </location>
</feature>
<name>A0A1G7JTR9_9EURY</name>
<dbReference type="GO" id="GO:0006465">
    <property type="term" value="P:signal peptide processing"/>
    <property type="evidence" value="ECO:0007669"/>
    <property type="project" value="InterPro"/>
</dbReference>
<dbReference type="PANTHER" id="PTHR10806">
    <property type="entry name" value="SIGNAL PEPTIDASE COMPLEX CATALYTIC SUBUNIT SEC11"/>
    <property type="match status" value="1"/>
</dbReference>
<dbReference type="InterPro" id="IPR001733">
    <property type="entry name" value="Peptidase_S26B"/>
</dbReference>
<feature type="transmembrane region" description="Helical" evidence="6">
    <location>
        <begin position="20"/>
        <end position="39"/>
    </location>
</feature>
<dbReference type="SUPFAM" id="SSF51306">
    <property type="entry name" value="LexA/Signal peptidase"/>
    <property type="match status" value="1"/>
</dbReference>
<keyword evidence="2 6" id="KW-0812">Transmembrane</keyword>
<protein>
    <submittedName>
        <fullName evidence="7">Signal peptidase, endoplasmic reticulum-type</fullName>
    </submittedName>
</protein>
<dbReference type="EMBL" id="FNBK01000005">
    <property type="protein sequence ID" value="SDF28318.1"/>
    <property type="molecule type" value="Genomic_DNA"/>
</dbReference>
<dbReference type="InterPro" id="IPR019533">
    <property type="entry name" value="Peptidase_S26"/>
</dbReference>
<accession>A0A1G7JTR9</accession>
<evidence type="ECO:0000256" key="3">
    <source>
        <dbReference type="ARBA" id="ARBA00022989"/>
    </source>
</evidence>
<dbReference type="PANTHER" id="PTHR10806:SF6">
    <property type="entry name" value="SIGNAL PEPTIDASE COMPLEX CATALYTIC SUBUNIT SEC11"/>
    <property type="match status" value="1"/>
</dbReference>
<evidence type="ECO:0000256" key="5">
    <source>
        <dbReference type="SAM" id="MobiDB-lite"/>
    </source>
</evidence>
<evidence type="ECO:0000256" key="6">
    <source>
        <dbReference type="SAM" id="Phobius"/>
    </source>
</evidence>
<gene>
    <name evidence="7" type="ORF">SAMN05216218_10559</name>
</gene>
<evidence type="ECO:0000313" key="7">
    <source>
        <dbReference type="EMBL" id="SDF28318.1"/>
    </source>
</evidence>
<organism evidence="7 8">
    <name type="scientific">Halorientalis regularis</name>
    <dbReference type="NCBI Taxonomy" id="660518"/>
    <lineage>
        <taxon>Archaea</taxon>
        <taxon>Methanobacteriati</taxon>
        <taxon>Methanobacteriota</taxon>
        <taxon>Stenosarchaea group</taxon>
        <taxon>Halobacteria</taxon>
        <taxon>Halobacteriales</taxon>
        <taxon>Haloarculaceae</taxon>
        <taxon>Halorientalis</taxon>
    </lineage>
</organism>
<dbReference type="GO" id="GO:0016020">
    <property type="term" value="C:membrane"/>
    <property type="evidence" value="ECO:0007669"/>
    <property type="project" value="UniProtKB-SubCell"/>
</dbReference>
<evidence type="ECO:0000256" key="2">
    <source>
        <dbReference type="ARBA" id="ARBA00022692"/>
    </source>
</evidence>
<dbReference type="OrthoDB" id="4822at2157"/>
<proteinExistence type="predicted"/>
<dbReference type="STRING" id="660518.SAMN05216218_10559"/>
<sequence length="341" mass="35237">MSGLRERVTARTPSARQAGAVLGTLLVIALVVPFAVFAVPQVIGADHGFVILSGSMEPDIAPGDVVIVDASASVGVGDVITFSEDSDVPVTHRIVAEENGQWVTKGDANENRDTRPVSAENVLGKVVLTIPLIGHVVLWVNTPTGYIGLVLVPLLLLLGNELLSWARGRNGAADEGAGSANANDERDEGVDPDPAVVAESADGANGGTETEPMTHTMREEHERPVASTVAAESAESASVTVAVADLKLSLLASLALSVYAAVNVYAELQLAGAPDPISVGALTAGLLGLLFTGWVTGHAWYSARKTRQAAAAEPDDAGQADWPMPDTETDGGVESDTEAKR</sequence>
<dbReference type="GO" id="GO:0004252">
    <property type="term" value="F:serine-type endopeptidase activity"/>
    <property type="evidence" value="ECO:0007669"/>
    <property type="project" value="InterPro"/>
</dbReference>
<dbReference type="InterPro" id="IPR036286">
    <property type="entry name" value="LexA/Signal_pep-like_sf"/>
</dbReference>
<feature type="region of interest" description="Disordered" evidence="5">
    <location>
        <begin position="173"/>
        <end position="231"/>
    </location>
</feature>
<dbReference type="NCBIfam" id="TIGR02228">
    <property type="entry name" value="sigpep_I_arch"/>
    <property type="match status" value="1"/>
</dbReference>
<dbReference type="Gene3D" id="2.10.109.10">
    <property type="entry name" value="Umud Fragment, subunit A"/>
    <property type="match status" value="1"/>
</dbReference>
<dbReference type="AlphaFoldDB" id="A0A1G7JTR9"/>
<keyword evidence="8" id="KW-1185">Reference proteome</keyword>
<dbReference type="RefSeq" id="WP_092690234.1">
    <property type="nucleotide sequence ID" value="NZ_FNBK01000005.1"/>
</dbReference>